<dbReference type="EMBL" id="LR589065">
    <property type="protein sequence ID" value="VTO95281.1"/>
    <property type="molecule type" value="Genomic_DNA"/>
</dbReference>
<dbReference type="AlphaFoldDB" id="A0A653EF92"/>
<sequence>MPFVTTSLATPVGNLANPKGLVRCAGAVADPVAAG</sequence>
<accession>A0A653EF92</accession>
<gene>
    <name evidence="1" type="ORF">BIN_B_00759</name>
</gene>
<proteinExistence type="predicted"/>
<evidence type="ECO:0000313" key="1">
    <source>
        <dbReference type="EMBL" id="VTO95281.1"/>
    </source>
</evidence>
<protein>
    <submittedName>
        <fullName evidence="1">Uncharacterized protein</fullName>
    </submittedName>
</protein>
<name>A0A653EF92_9MYCO</name>
<organism evidence="1">
    <name type="scientific">Mycobacterium riyadhense</name>
    <dbReference type="NCBI Taxonomy" id="486698"/>
    <lineage>
        <taxon>Bacteria</taxon>
        <taxon>Bacillati</taxon>
        <taxon>Actinomycetota</taxon>
        <taxon>Actinomycetes</taxon>
        <taxon>Mycobacteriales</taxon>
        <taxon>Mycobacteriaceae</taxon>
        <taxon>Mycobacterium</taxon>
    </lineage>
</organism>
<reference evidence="1" key="1">
    <citation type="submission" date="2019-05" db="EMBL/GenBank/DDBJ databases">
        <authorList>
            <person name="Naeem R."/>
            <person name="Antony C."/>
            <person name="Guan Q."/>
        </authorList>
    </citation>
    <scope>NUCLEOTIDE SEQUENCE</scope>
    <source>
        <strain evidence="1">2</strain>
    </source>
</reference>